<dbReference type="AlphaFoldDB" id="A0A9E6XTT5"/>
<keyword evidence="2" id="KW-0472">Membrane</keyword>
<accession>A0A9E6XTT5</accession>
<feature type="region of interest" description="Disordered" evidence="1">
    <location>
        <begin position="1"/>
        <end position="39"/>
    </location>
</feature>
<reference evidence="3" key="1">
    <citation type="journal article" date="2022" name="Int. J. Syst. Evol. Microbiol.">
        <title>Pseudomonas aegrilactucae sp. nov. and Pseudomonas morbosilactucae sp. nov., pathogens causing bacterial rot of lettuce in Japan.</title>
        <authorList>
            <person name="Sawada H."/>
            <person name="Fujikawa T."/>
            <person name="Satou M."/>
        </authorList>
    </citation>
    <scope>NUCLEOTIDE SEQUENCE</scope>
    <source>
        <strain evidence="3">0166_1</strain>
    </source>
</reference>
<dbReference type="Proteomes" id="UP001162834">
    <property type="component" value="Chromosome"/>
</dbReference>
<feature type="transmembrane region" description="Helical" evidence="2">
    <location>
        <begin position="66"/>
        <end position="86"/>
    </location>
</feature>
<feature type="transmembrane region" description="Helical" evidence="2">
    <location>
        <begin position="146"/>
        <end position="164"/>
    </location>
</feature>
<name>A0A9E6XTT5_9ACTN</name>
<evidence type="ECO:0000256" key="2">
    <source>
        <dbReference type="SAM" id="Phobius"/>
    </source>
</evidence>
<keyword evidence="2" id="KW-0812">Transmembrane</keyword>
<evidence type="ECO:0000256" key="1">
    <source>
        <dbReference type="SAM" id="MobiDB-lite"/>
    </source>
</evidence>
<gene>
    <name evidence="3" type="ORF">DSM104329_00305</name>
</gene>
<protein>
    <submittedName>
        <fullName evidence="3">Uncharacterized protein</fullName>
    </submittedName>
</protein>
<organism evidence="3 4">
    <name type="scientific">Capillimicrobium parvum</name>
    <dbReference type="NCBI Taxonomy" id="2884022"/>
    <lineage>
        <taxon>Bacteria</taxon>
        <taxon>Bacillati</taxon>
        <taxon>Actinomycetota</taxon>
        <taxon>Thermoleophilia</taxon>
        <taxon>Solirubrobacterales</taxon>
        <taxon>Capillimicrobiaceae</taxon>
        <taxon>Capillimicrobium</taxon>
    </lineage>
</organism>
<feature type="compositionally biased region" description="Basic residues" evidence="1">
    <location>
        <begin position="1"/>
        <end position="11"/>
    </location>
</feature>
<dbReference type="KEGG" id="sbae:DSM104329_00305"/>
<evidence type="ECO:0000313" key="4">
    <source>
        <dbReference type="Proteomes" id="UP001162834"/>
    </source>
</evidence>
<keyword evidence="2" id="KW-1133">Transmembrane helix</keyword>
<feature type="transmembrane region" description="Helical" evidence="2">
    <location>
        <begin position="119"/>
        <end position="140"/>
    </location>
</feature>
<proteinExistence type="predicted"/>
<dbReference type="RefSeq" id="WP_259313626.1">
    <property type="nucleotide sequence ID" value="NZ_CP087164.1"/>
</dbReference>
<sequence length="189" mass="20070">MGQRTRRKRRGVTAPAPAPAPARPAPPQEPAARDRMEAGYARGRERDEAIRAALAPLPPGERTTSLNVAVAAAILLAVLVIAGAATNDDLSASGGSWIGAALIAGVLLLAAFGMFRTRYWAVIGFEAFLAFQIIMATIALVVVSNWWGLLVCVAVIVLSGWLAWKLIRVMARIQAYDRGPRTGGREGIS</sequence>
<keyword evidence="4" id="KW-1185">Reference proteome</keyword>
<feature type="compositionally biased region" description="Pro residues" evidence="1">
    <location>
        <begin position="16"/>
        <end position="29"/>
    </location>
</feature>
<dbReference type="EMBL" id="CP087164">
    <property type="protein sequence ID" value="UGS33938.1"/>
    <property type="molecule type" value="Genomic_DNA"/>
</dbReference>
<feature type="transmembrane region" description="Helical" evidence="2">
    <location>
        <begin position="92"/>
        <end position="112"/>
    </location>
</feature>
<evidence type="ECO:0000313" key="3">
    <source>
        <dbReference type="EMBL" id="UGS33938.1"/>
    </source>
</evidence>